<dbReference type="Proteomes" id="UP000008144">
    <property type="component" value="Unassembled WGS sequence"/>
</dbReference>
<reference evidence="1" key="2">
    <citation type="submission" date="2025-08" db="UniProtKB">
        <authorList>
            <consortium name="Ensembl"/>
        </authorList>
    </citation>
    <scope>IDENTIFICATION</scope>
</reference>
<name>H2XZB4_CIOIN</name>
<dbReference type="InParanoid" id="H2XZB4"/>
<dbReference type="Ensembl" id="ENSCINT00000034398.1">
    <property type="protein sequence ID" value="ENSCINP00000034998.1"/>
    <property type="gene ID" value="ENSCING00000020570.1"/>
</dbReference>
<reference evidence="1" key="3">
    <citation type="submission" date="2025-09" db="UniProtKB">
        <authorList>
            <consortium name="Ensembl"/>
        </authorList>
    </citation>
    <scope>IDENTIFICATION</scope>
</reference>
<dbReference type="HOGENOM" id="CLU_2621327_0_0_1"/>
<reference evidence="2" key="1">
    <citation type="journal article" date="2002" name="Science">
        <title>The draft genome of Ciona intestinalis: insights into chordate and vertebrate origins.</title>
        <authorList>
            <person name="Dehal P."/>
            <person name="Satou Y."/>
            <person name="Campbell R.K."/>
            <person name="Chapman J."/>
            <person name="Degnan B."/>
            <person name="De Tomaso A."/>
            <person name="Davidson B."/>
            <person name="Di Gregorio A."/>
            <person name="Gelpke M."/>
            <person name="Goodstein D.M."/>
            <person name="Harafuji N."/>
            <person name="Hastings K.E."/>
            <person name="Ho I."/>
            <person name="Hotta K."/>
            <person name="Huang W."/>
            <person name="Kawashima T."/>
            <person name="Lemaire P."/>
            <person name="Martinez D."/>
            <person name="Meinertzhagen I.A."/>
            <person name="Necula S."/>
            <person name="Nonaka M."/>
            <person name="Putnam N."/>
            <person name="Rash S."/>
            <person name="Saiga H."/>
            <person name="Satake M."/>
            <person name="Terry A."/>
            <person name="Yamada L."/>
            <person name="Wang H.G."/>
            <person name="Awazu S."/>
            <person name="Azumi K."/>
            <person name="Boore J."/>
            <person name="Branno M."/>
            <person name="Chin-Bow S."/>
            <person name="DeSantis R."/>
            <person name="Doyle S."/>
            <person name="Francino P."/>
            <person name="Keys D.N."/>
            <person name="Haga S."/>
            <person name="Hayashi H."/>
            <person name="Hino K."/>
            <person name="Imai K.S."/>
            <person name="Inaba K."/>
            <person name="Kano S."/>
            <person name="Kobayashi K."/>
            <person name="Kobayashi M."/>
            <person name="Lee B.I."/>
            <person name="Makabe K.W."/>
            <person name="Manohar C."/>
            <person name="Matassi G."/>
            <person name="Medina M."/>
            <person name="Mochizuki Y."/>
            <person name="Mount S."/>
            <person name="Morishita T."/>
            <person name="Miura S."/>
            <person name="Nakayama A."/>
            <person name="Nishizaka S."/>
            <person name="Nomoto H."/>
            <person name="Ohta F."/>
            <person name="Oishi K."/>
            <person name="Rigoutsos I."/>
            <person name="Sano M."/>
            <person name="Sasaki A."/>
            <person name="Sasakura Y."/>
            <person name="Shoguchi E."/>
            <person name="Shin-i T."/>
            <person name="Spagnuolo A."/>
            <person name="Stainier D."/>
            <person name="Suzuki M.M."/>
            <person name="Tassy O."/>
            <person name="Takatori N."/>
            <person name="Tokuoka M."/>
            <person name="Yagi K."/>
            <person name="Yoshizaki F."/>
            <person name="Wada S."/>
            <person name="Zhang C."/>
            <person name="Hyatt P.D."/>
            <person name="Larimer F."/>
            <person name="Detter C."/>
            <person name="Doggett N."/>
            <person name="Glavina T."/>
            <person name="Hawkins T."/>
            <person name="Richardson P."/>
            <person name="Lucas S."/>
            <person name="Kohara Y."/>
            <person name="Levine M."/>
            <person name="Satoh N."/>
            <person name="Rokhsar D.S."/>
        </authorList>
    </citation>
    <scope>NUCLEOTIDE SEQUENCE [LARGE SCALE GENOMIC DNA]</scope>
</reference>
<evidence type="ECO:0000313" key="2">
    <source>
        <dbReference type="Proteomes" id="UP000008144"/>
    </source>
</evidence>
<organism evidence="1 2">
    <name type="scientific">Ciona intestinalis</name>
    <name type="common">Transparent sea squirt</name>
    <name type="synonym">Ascidia intestinalis</name>
    <dbReference type="NCBI Taxonomy" id="7719"/>
    <lineage>
        <taxon>Eukaryota</taxon>
        <taxon>Metazoa</taxon>
        <taxon>Chordata</taxon>
        <taxon>Tunicata</taxon>
        <taxon>Ascidiacea</taxon>
        <taxon>Phlebobranchia</taxon>
        <taxon>Cionidae</taxon>
        <taxon>Ciona</taxon>
    </lineage>
</organism>
<evidence type="ECO:0000313" key="1">
    <source>
        <dbReference type="Ensembl" id="ENSCINP00000034998.1"/>
    </source>
</evidence>
<proteinExistence type="predicted"/>
<accession>H2XZB4</accession>
<protein>
    <submittedName>
        <fullName evidence="1">Uncharacterized protein</fullName>
    </submittedName>
</protein>
<sequence length="78" mass="7967">MKSLCRIPSGPGADVGIDFLTSLTSSATIGSTNSYIGPLLVQVASCQAPTISLGTFARTAAEHVQMGALNHPILSPLL</sequence>
<keyword evidence="2" id="KW-1185">Reference proteome</keyword>
<dbReference type="AlphaFoldDB" id="H2XZB4"/>